<dbReference type="RefSeq" id="WP_189217511.1">
    <property type="nucleotide sequence ID" value="NZ_BMQK01000006.1"/>
</dbReference>
<evidence type="ECO:0000313" key="2">
    <source>
        <dbReference type="Proteomes" id="UP000620156"/>
    </source>
</evidence>
<comment type="caution">
    <text evidence="1">The sequence shown here is derived from an EMBL/GenBank/DDBJ whole genome shotgun (WGS) entry which is preliminary data.</text>
</comment>
<dbReference type="EMBL" id="BMQK01000006">
    <property type="protein sequence ID" value="GGQ59713.1"/>
    <property type="molecule type" value="Genomic_DNA"/>
</dbReference>
<protein>
    <recommendedName>
        <fullName evidence="3">Toxin Doc</fullName>
    </recommendedName>
</protein>
<proteinExistence type="predicted"/>
<evidence type="ECO:0000313" key="1">
    <source>
        <dbReference type="EMBL" id="GGQ59713.1"/>
    </source>
</evidence>
<keyword evidence="2" id="KW-1185">Reference proteome</keyword>
<organism evidence="1 2">
    <name type="scientific">Streptomyces ruber</name>
    <dbReference type="NCBI Taxonomy" id="83378"/>
    <lineage>
        <taxon>Bacteria</taxon>
        <taxon>Bacillati</taxon>
        <taxon>Actinomycetota</taxon>
        <taxon>Actinomycetes</taxon>
        <taxon>Kitasatosporales</taxon>
        <taxon>Streptomycetaceae</taxon>
        <taxon>Streptomyces</taxon>
    </lineage>
</organism>
<dbReference type="InterPro" id="IPR053737">
    <property type="entry name" value="Type_II_TA_Toxin"/>
</dbReference>
<name>A0A918BCW4_9ACTN</name>
<gene>
    <name evidence="1" type="ORF">GCM10010145_32190</name>
</gene>
<reference evidence="1" key="1">
    <citation type="journal article" date="2014" name="Int. J. Syst. Evol. Microbiol.">
        <title>Complete genome sequence of Corynebacterium casei LMG S-19264T (=DSM 44701T), isolated from a smear-ripened cheese.</title>
        <authorList>
            <consortium name="US DOE Joint Genome Institute (JGI-PGF)"/>
            <person name="Walter F."/>
            <person name="Albersmeier A."/>
            <person name="Kalinowski J."/>
            <person name="Ruckert C."/>
        </authorList>
    </citation>
    <scope>NUCLEOTIDE SEQUENCE</scope>
    <source>
        <strain evidence="1">JCM 3131</strain>
    </source>
</reference>
<dbReference type="AlphaFoldDB" id="A0A918BCW4"/>
<sequence length="126" mass="13287">MAPPVIHIDVPWLLRRHEEVLPGRPAVDDLSALVAAVARHRVDPPRPGAGSDAAWRAAALLHTLALLRPLPAANARFACATAVAYMAVSGAGVDPPHGALVDLVRDLVSGRTDVYGAAGRLRSWQI</sequence>
<evidence type="ECO:0008006" key="3">
    <source>
        <dbReference type="Google" id="ProtNLM"/>
    </source>
</evidence>
<dbReference type="Proteomes" id="UP000620156">
    <property type="component" value="Unassembled WGS sequence"/>
</dbReference>
<reference evidence="1" key="2">
    <citation type="submission" date="2020-09" db="EMBL/GenBank/DDBJ databases">
        <authorList>
            <person name="Sun Q."/>
            <person name="Ohkuma M."/>
        </authorList>
    </citation>
    <scope>NUCLEOTIDE SEQUENCE</scope>
    <source>
        <strain evidence="1">JCM 3131</strain>
    </source>
</reference>
<dbReference type="Gene3D" id="1.20.120.1870">
    <property type="entry name" value="Fic/DOC protein, Fido domain"/>
    <property type="match status" value="1"/>
</dbReference>
<accession>A0A918BCW4</accession>